<comment type="caution">
    <text evidence="12">The sequence shown here is derived from an EMBL/GenBank/DDBJ whole genome shotgun (WGS) entry which is preliminary data.</text>
</comment>
<keyword evidence="6" id="KW-0007">Acetylation</keyword>
<comment type="similarity">
    <text evidence="1">Belongs to the ATP-dependent AMP-binding enzyme family.</text>
</comment>
<dbReference type="EMBL" id="PEXU01000004">
    <property type="protein sequence ID" value="PIS43057.1"/>
    <property type="molecule type" value="Genomic_DNA"/>
</dbReference>
<dbReference type="PANTHER" id="PTHR24095:SF14">
    <property type="entry name" value="ACETYL-COENZYME A SYNTHETASE 1"/>
    <property type="match status" value="1"/>
</dbReference>
<dbReference type="NCBIfam" id="NF001208">
    <property type="entry name" value="PRK00174.1"/>
    <property type="match status" value="1"/>
</dbReference>
<dbReference type="EC" id="6.2.1.1" evidence="2 7"/>
<protein>
    <recommendedName>
        <fullName evidence="2 7">Acetate--CoA ligase</fullName>
        <ecNumber evidence="2 7">6.2.1.1</ecNumber>
    </recommendedName>
</protein>
<evidence type="ECO:0000256" key="4">
    <source>
        <dbReference type="ARBA" id="ARBA00022741"/>
    </source>
</evidence>
<sequence length="648" mass="72998">MTDKNKQSASGGENKEEGLTEVLTEETKFYYPSAAMKENATVKDWDEAIHVAESDPEAFWAEAAEDLEWAEKWKKVLDDSKKPFYKWFVGSKCNIFQNALERHQKTAVKDKIAIISEQEGGRIQKLTYSELYQEVNKFAAALKKLGITKGDRVAVYLPNIPETAITMLACAKLGAIHSVVYAGFSYLALRDRINDAGAKLLVTANASQRRGKIVNLKKTCDKAVEEDCLSIEYMIVVKNVDQETIMKEGRDLWFKNITQNEKENVETEIVDGNDPLFVLYTSGTTSKPKGVVHDHAGYMVGVNRTFKWVFDLKEDDVYWCTADPGWITGHSYIIYGPLMAGITNIMYEGVPDYPENDRIWEMIERHKITILYTAPTLVRLMMKYGDEPPKKHNLATLRLLGSVGEPINPEAWRWFYRVIGQEKCPIMDTWWQTETGMFMITPLPVAALKAGSATRPFPSIKASIVDKKGQRVPVGKGGFLAINNPWPAMLNTLWRNPERYLETYWEKIPNVYTTGDMGFVDKDGYFWIQGRADDVMNISGHRIGTAEIESALVSHEAVVEAGVIGKPHPIKGESAKGFVILKKGFEPSDELIDALKKHIRNTLGPIAIVDEVEFVDKLPKTRSGKIMRRVLKAKELGLPLGDISTLED</sequence>
<dbReference type="GO" id="GO:0003987">
    <property type="term" value="F:acetate-CoA ligase activity"/>
    <property type="evidence" value="ECO:0007669"/>
    <property type="project" value="UniProtKB-UniRule"/>
</dbReference>
<keyword evidence="5" id="KW-0067">ATP-binding</keyword>
<dbReference type="InterPro" id="IPR025110">
    <property type="entry name" value="AMP-bd_C"/>
</dbReference>
<dbReference type="Gene3D" id="3.30.300.30">
    <property type="match status" value="1"/>
</dbReference>
<gene>
    <name evidence="12" type="primary">acs</name>
    <name evidence="12" type="ORF">COT24_00390</name>
</gene>
<dbReference type="InterPro" id="IPR045851">
    <property type="entry name" value="AMP-bd_C_sf"/>
</dbReference>
<feature type="domain" description="Acetyl-coenzyme A synthetase N-terminal" evidence="11">
    <location>
        <begin position="51"/>
        <end position="99"/>
    </location>
</feature>
<evidence type="ECO:0000259" key="10">
    <source>
        <dbReference type="Pfam" id="PF13193"/>
    </source>
</evidence>
<dbReference type="InterPro" id="IPR000873">
    <property type="entry name" value="AMP-dep_synth/lig_dom"/>
</dbReference>
<dbReference type="GO" id="GO:0005829">
    <property type="term" value="C:cytosol"/>
    <property type="evidence" value="ECO:0007669"/>
    <property type="project" value="TreeGrafter"/>
</dbReference>
<evidence type="ECO:0000256" key="1">
    <source>
        <dbReference type="ARBA" id="ARBA00006432"/>
    </source>
</evidence>
<dbReference type="InterPro" id="IPR011904">
    <property type="entry name" value="Ac_CoA_lig"/>
</dbReference>
<evidence type="ECO:0000256" key="5">
    <source>
        <dbReference type="ARBA" id="ARBA00022840"/>
    </source>
</evidence>
<dbReference type="Pfam" id="PF13193">
    <property type="entry name" value="AMP-binding_C"/>
    <property type="match status" value="1"/>
</dbReference>
<name>A0A2H0YX37_9BACT</name>
<accession>A0A2H0YX37</accession>
<evidence type="ECO:0000313" key="12">
    <source>
        <dbReference type="EMBL" id="PIS43057.1"/>
    </source>
</evidence>
<dbReference type="Proteomes" id="UP000231542">
    <property type="component" value="Unassembled WGS sequence"/>
</dbReference>
<evidence type="ECO:0000313" key="13">
    <source>
        <dbReference type="Proteomes" id="UP000231542"/>
    </source>
</evidence>
<dbReference type="AlphaFoldDB" id="A0A2H0YX37"/>
<evidence type="ECO:0000256" key="8">
    <source>
        <dbReference type="SAM" id="MobiDB-lite"/>
    </source>
</evidence>
<evidence type="ECO:0000256" key="2">
    <source>
        <dbReference type="ARBA" id="ARBA00013275"/>
    </source>
</evidence>
<evidence type="ECO:0000259" key="9">
    <source>
        <dbReference type="Pfam" id="PF00501"/>
    </source>
</evidence>
<dbReference type="Pfam" id="PF00501">
    <property type="entry name" value="AMP-binding"/>
    <property type="match status" value="1"/>
</dbReference>
<organism evidence="12 13">
    <name type="scientific">Candidatus Kerfeldbacteria bacterium CG08_land_8_20_14_0_20_40_16</name>
    <dbReference type="NCBI Taxonomy" id="2014244"/>
    <lineage>
        <taxon>Bacteria</taxon>
        <taxon>Candidatus Kerfeldiibacteriota</taxon>
    </lineage>
</organism>
<evidence type="ECO:0000256" key="6">
    <source>
        <dbReference type="ARBA" id="ARBA00022990"/>
    </source>
</evidence>
<feature type="domain" description="AMP-dependent synthetase/ligase" evidence="9">
    <location>
        <begin position="104"/>
        <end position="486"/>
    </location>
</feature>
<dbReference type="GO" id="GO:0016208">
    <property type="term" value="F:AMP binding"/>
    <property type="evidence" value="ECO:0007669"/>
    <property type="project" value="InterPro"/>
</dbReference>
<feature type="region of interest" description="Disordered" evidence="8">
    <location>
        <begin position="1"/>
        <end position="21"/>
    </location>
</feature>
<dbReference type="SUPFAM" id="SSF56801">
    <property type="entry name" value="Acetyl-CoA synthetase-like"/>
    <property type="match status" value="1"/>
</dbReference>
<dbReference type="InterPro" id="IPR042099">
    <property type="entry name" value="ANL_N_sf"/>
</dbReference>
<evidence type="ECO:0000259" key="11">
    <source>
        <dbReference type="Pfam" id="PF16177"/>
    </source>
</evidence>
<dbReference type="NCBIfam" id="TIGR02188">
    <property type="entry name" value="Ac_CoA_lig_AcsA"/>
    <property type="match status" value="1"/>
</dbReference>
<dbReference type="PANTHER" id="PTHR24095">
    <property type="entry name" value="ACETYL-COENZYME A SYNTHETASE"/>
    <property type="match status" value="1"/>
</dbReference>
<dbReference type="PROSITE" id="PS00455">
    <property type="entry name" value="AMP_BINDING"/>
    <property type="match status" value="1"/>
</dbReference>
<dbReference type="Gene3D" id="3.40.50.12780">
    <property type="entry name" value="N-terminal domain of ligase-like"/>
    <property type="match status" value="1"/>
</dbReference>
<keyword evidence="4" id="KW-0547">Nucleotide-binding</keyword>
<evidence type="ECO:0000256" key="7">
    <source>
        <dbReference type="NCBIfam" id="TIGR02188"/>
    </source>
</evidence>
<evidence type="ECO:0000256" key="3">
    <source>
        <dbReference type="ARBA" id="ARBA00022598"/>
    </source>
</evidence>
<reference evidence="12 13" key="1">
    <citation type="submission" date="2017-09" db="EMBL/GenBank/DDBJ databases">
        <title>Depth-based differentiation of microbial function through sediment-hosted aquifers and enrichment of novel symbionts in the deep terrestrial subsurface.</title>
        <authorList>
            <person name="Probst A.J."/>
            <person name="Ladd B."/>
            <person name="Jarett J.K."/>
            <person name="Geller-Mcgrath D.E."/>
            <person name="Sieber C.M."/>
            <person name="Emerson J.B."/>
            <person name="Anantharaman K."/>
            <person name="Thomas B.C."/>
            <person name="Malmstrom R."/>
            <person name="Stieglmeier M."/>
            <person name="Klingl A."/>
            <person name="Woyke T."/>
            <person name="Ryan C.M."/>
            <person name="Banfield J.F."/>
        </authorList>
    </citation>
    <scope>NUCLEOTIDE SEQUENCE [LARGE SCALE GENOMIC DNA]</scope>
    <source>
        <strain evidence="12">CG08_land_8_20_14_0_20_40_16</strain>
    </source>
</reference>
<dbReference type="GO" id="GO:0005524">
    <property type="term" value="F:ATP binding"/>
    <property type="evidence" value="ECO:0007669"/>
    <property type="project" value="UniProtKB-KW"/>
</dbReference>
<dbReference type="FunFam" id="3.40.50.12780:FF:000001">
    <property type="entry name" value="Acetyl-coenzyme A synthetase"/>
    <property type="match status" value="1"/>
</dbReference>
<dbReference type="InterPro" id="IPR020845">
    <property type="entry name" value="AMP-binding_CS"/>
</dbReference>
<dbReference type="CDD" id="cd05966">
    <property type="entry name" value="ACS"/>
    <property type="match status" value="1"/>
</dbReference>
<dbReference type="InterPro" id="IPR032387">
    <property type="entry name" value="ACAS_N"/>
</dbReference>
<dbReference type="Pfam" id="PF16177">
    <property type="entry name" value="ACAS_N"/>
    <property type="match status" value="1"/>
</dbReference>
<proteinExistence type="inferred from homology"/>
<keyword evidence="3 12" id="KW-0436">Ligase</keyword>
<feature type="domain" description="AMP-binding enzyme C-terminal" evidence="10">
    <location>
        <begin position="547"/>
        <end position="625"/>
    </location>
</feature>
<dbReference type="GO" id="GO:0019427">
    <property type="term" value="P:acetyl-CoA biosynthetic process from acetate"/>
    <property type="evidence" value="ECO:0007669"/>
    <property type="project" value="UniProtKB-UniRule"/>
</dbReference>